<dbReference type="KEGG" id="ruv:EC9_44020"/>
<protein>
    <submittedName>
        <fullName evidence="2">Uncharacterized protein</fullName>
    </submittedName>
</protein>
<reference evidence="2 3" key="1">
    <citation type="submission" date="2019-02" db="EMBL/GenBank/DDBJ databases">
        <title>Deep-cultivation of Planctomycetes and their phenomic and genomic characterization uncovers novel biology.</title>
        <authorList>
            <person name="Wiegand S."/>
            <person name="Jogler M."/>
            <person name="Boedeker C."/>
            <person name="Pinto D."/>
            <person name="Vollmers J."/>
            <person name="Rivas-Marin E."/>
            <person name="Kohn T."/>
            <person name="Peeters S.H."/>
            <person name="Heuer A."/>
            <person name="Rast P."/>
            <person name="Oberbeckmann S."/>
            <person name="Bunk B."/>
            <person name="Jeske O."/>
            <person name="Meyerdierks A."/>
            <person name="Storesund J.E."/>
            <person name="Kallscheuer N."/>
            <person name="Luecker S."/>
            <person name="Lage O.M."/>
            <person name="Pohl T."/>
            <person name="Merkel B.J."/>
            <person name="Hornburger P."/>
            <person name="Mueller R.-W."/>
            <person name="Bruemmer F."/>
            <person name="Labrenz M."/>
            <person name="Spormann A.M."/>
            <person name="Op den Camp H."/>
            <person name="Overmann J."/>
            <person name="Amann R."/>
            <person name="Jetten M.S.M."/>
            <person name="Mascher T."/>
            <person name="Medema M.H."/>
            <person name="Devos D.P."/>
            <person name="Kaster A.-K."/>
            <person name="Ovreas L."/>
            <person name="Rohde M."/>
            <person name="Galperin M.Y."/>
            <person name="Jogler C."/>
        </authorList>
    </citation>
    <scope>NUCLEOTIDE SEQUENCE [LARGE SCALE GENOMIC DNA]</scope>
    <source>
        <strain evidence="2 3">EC9</strain>
    </source>
</reference>
<feature type="region of interest" description="Disordered" evidence="1">
    <location>
        <begin position="1"/>
        <end position="53"/>
    </location>
</feature>
<accession>A0A517M5P2</accession>
<dbReference type="OrthoDB" id="276426at2"/>
<evidence type="ECO:0000256" key="1">
    <source>
        <dbReference type="SAM" id="MobiDB-lite"/>
    </source>
</evidence>
<proteinExistence type="predicted"/>
<sequence length="196" mass="20117">MSISASGANFSSPTSFGTSSTRGPSAEEKQEHLAAALESIGVDSSTASDVLSQVEETVDSLTANGSTTSESSIRSAVEEVLEANGIDSAEVDAAIKGNRPPGPPPRGPKPSDEESTDLESALLSSNLDTGTLDSLLTSIIDTIQELTSDSSTEVSDESIRSALTEAFEESGVDIDLLEQSLGQPIGSNGSILNRLA</sequence>
<keyword evidence="3" id="KW-1185">Reference proteome</keyword>
<feature type="compositionally biased region" description="Polar residues" evidence="1">
    <location>
        <begin position="42"/>
        <end position="53"/>
    </location>
</feature>
<dbReference type="AlphaFoldDB" id="A0A517M5P2"/>
<organism evidence="2 3">
    <name type="scientific">Rosistilla ulvae</name>
    <dbReference type="NCBI Taxonomy" id="1930277"/>
    <lineage>
        <taxon>Bacteria</taxon>
        <taxon>Pseudomonadati</taxon>
        <taxon>Planctomycetota</taxon>
        <taxon>Planctomycetia</taxon>
        <taxon>Pirellulales</taxon>
        <taxon>Pirellulaceae</taxon>
        <taxon>Rosistilla</taxon>
    </lineage>
</organism>
<dbReference type="Proteomes" id="UP000319557">
    <property type="component" value="Chromosome"/>
</dbReference>
<feature type="region of interest" description="Disordered" evidence="1">
    <location>
        <begin position="84"/>
        <end position="124"/>
    </location>
</feature>
<name>A0A517M5P2_9BACT</name>
<dbReference type="RefSeq" id="WP_145348058.1">
    <property type="nucleotide sequence ID" value="NZ_CP036261.1"/>
</dbReference>
<feature type="compositionally biased region" description="Low complexity" evidence="1">
    <location>
        <begin position="10"/>
        <end position="24"/>
    </location>
</feature>
<evidence type="ECO:0000313" key="2">
    <source>
        <dbReference type="EMBL" id="QDS90195.1"/>
    </source>
</evidence>
<dbReference type="EMBL" id="CP036261">
    <property type="protein sequence ID" value="QDS90195.1"/>
    <property type="molecule type" value="Genomic_DNA"/>
</dbReference>
<evidence type="ECO:0000313" key="3">
    <source>
        <dbReference type="Proteomes" id="UP000319557"/>
    </source>
</evidence>
<gene>
    <name evidence="2" type="ORF">EC9_44020</name>
</gene>